<reference evidence="2 3" key="1">
    <citation type="submission" date="2019-12" db="EMBL/GenBank/DDBJ databases">
        <title>Genomic-based taxomic classification of the family Erythrobacteraceae.</title>
        <authorList>
            <person name="Xu L."/>
        </authorList>
    </citation>
    <scope>NUCLEOTIDE SEQUENCE [LARGE SCALE GENOMIC DNA]</scope>
    <source>
        <strain evidence="2 3">DSM 16225</strain>
    </source>
</reference>
<proteinExistence type="predicted"/>
<dbReference type="OrthoDB" id="648493at2"/>
<feature type="transmembrane region" description="Helical" evidence="1">
    <location>
        <begin position="200"/>
        <end position="220"/>
    </location>
</feature>
<protein>
    <recommendedName>
        <fullName evidence="4">DUF2306 domain-containing protein</fullName>
    </recommendedName>
</protein>
<keyword evidence="3" id="KW-1185">Reference proteome</keyword>
<evidence type="ECO:0000313" key="2">
    <source>
        <dbReference type="EMBL" id="MXO49732.1"/>
    </source>
</evidence>
<dbReference type="RefSeq" id="WP_160606077.1">
    <property type="nucleotide sequence ID" value="NZ_WTYF01000002.1"/>
</dbReference>
<accession>A0A844XXT3</accession>
<dbReference type="Proteomes" id="UP000444185">
    <property type="component" value="Unassembled WGS sequence"/>
</dbReference>
<sequence>MTGSAKLSANEHRFVQIWSFLAILTIVVGFTPSFYGRAFVDDPPGNPLNALTVAHGLLFTAWILLFAWQVLNIARGRYARHRALGWTALAFVPIALASGLIVALEHASRPTTGDEPIPPDVFLLLPIFEVVNACILILLGWLHRKTPHIHKRMMLFAIAAMVGTGSGRIAGFLGTFVVPALFVLAIWAFDLIRAKRLHRWVLGGGAIAVSTYLVPLAVGFSEPWRTMARAIIETWKMLS</sequence>
<feature type="transmembrane region" description="Helical" evidence="1">
    <location>
        <begin position="155"/>
        <end position="188"/>
    </location>
</feature>
<keyword evidence="1" id="KW-0812">Transmembrane</keyword>
<feature type="transmembrane region" description="Helical" evidence="1">
    <location>
        <begin position="123"/>
        <end position="143"/>
    </location>
</feature>
<name>A0A844XXT3_9SPHN</name>
<evidence type="ECO:0000313" key="3">
    <source>
        <dbReference type="Proteomes" id="UP000444185"/>
    </source>
</evidence>
<dbReference type="AlphaFoldDB" id="A0A844XXT3"/>
<evidence type="ECO:0000256" key="1">
    <source>
        <dbReference type="SAM" id="Phobius"/>
    </source>
</evidence>
<keyword evidence="1" id="KW-0472">Membrane</keyword>
<feature type="transmembrane region" description="Helical" evidence="1">
    <location>
        <begin position="14"/>
        <end position="35"/>
    </location>
</feature>
<keyword evidence="1" id="KW-1133">Transmembrane helix</keyword>
<feature type="transmembrane region" description="Helical" evidence="1">
    <location>
        <begin position="47"/>
        <end position="71"/>
    </location>
</feature>
<organism evidence="2 3">
    <name type="scientific">Qipengyuania gaetbuli</name>
    <dbReference type="NCBI Taxonomy" id="266952"/>
    <lineage>
        <taxon>Bacteria</taxon>
        <taxon>Pseudomonadati</taxon>
        <taxon>Pseudomonadota</taxon>
        <taxon>Alphaproteobacteria</taxon>
        <taxon>Sphingomonadales</taxon>
        <taxon>Erythrobacteraceae</taxon>
        <taxon>Qipengyuania</taxon>
    </lineage>
</organism>
<gene>
    <name evidence="2" type="ORF">GRI42_00235</name>
</gene>
<dbReference type="EMBL" id="WTYF01000002">
    <property type="protein sequence ID" value="MXO49732.1"/>
    <property type="molecule type" value="Genomic_DNA"/>
</dbReference>
<evidence type="ECO:0008006" key="4">
    <source>
        <dbReference type="Google" id="ProtNLM"/>
    </source>
</evidence>
<comment type="caution">
    <text evidence="2">The sequence shown here is derived from an EMBL/GenBank/DDBJ whole genome shotgun (WGS) entry which is preliminary data.</text>
</comment>
<feature type="transmembrane region" description="Helical" evidence="1">
    <location>
        <begin position="83"/>
        <end position="103"/>
    </location>
</feature>